<name>A0A382YJU1_9ZZZZ</name>
<feature type="non-terminal residue" evidence="1">
    <location>
        <position position="263"/>
    </location>
</feature>
<accession>A0A382YJU1</accession>
<proteinExistence type="predicted"/>
<protein>
    <submittedName>
        <fullName evidence="1">Uncharacterized protein</fullName>
    </submittedName>
</protein>
<reference evidence="1" key="1">
    <citation type="submission" date="2018-05" db="EMBL/GenBank/DDBJ databases">
        <authorList>
            <person name="Lanie J.A."/>
            <person name="Ng W.-L."/>
            <person name="Kazmierczak K.M."/>
            <person name="Andrzejewski T.M."/>
            <person name="Davidsen T.M."/>
            <person name="Wayne K.J."/>
            <person name="Tettelin H."/>
            <person name="Glass J.I."/>
            <person name="Rusch D."/>
            <person name="Podicherti R."/>
            <person name="Tsui H.-C.T."/>
            <person name="Winkler M.E."/>
        </authorList>
    </citation>
    <scope>NUCLEOTIDE SEQUENCE</scope>
</reference>
<dbReference type="AlphaFoldDB" id="A0A382YJU1"/>
<evidence type="ECO:0000313" key="1">
    <source>
        <dbReference type="EMBL" id="SVD83533.1"/>
    </source>
</evidence>
<sequence>NSLVQSYRDYVADAARRLGLVDTNGNLTFDINGAEITELIEGVDGLMLNAGSVSGGLPAPDPIAADRLLERHFLNPRTFDTEEGVPVFGPGALQDTYNWIKSLAANNYITLGDEEIWDMVFRLKREEISTQGVWDRIAGQVGDQHGHILDGTNIMDRINRFSASEDGSNWGSAPSIQNHLVPVQRSIADTWELGLNEVNLGNIFGSNLEGLIKEDEDGNATTFMNSLEARRWARSQDRWKDTKAYGTGMSGMVQSILKMFGAR</sequence>
<gene>
    <name evidence="1" type="ORF">METZ01_LOCUS436387</name>
</gene>
<organism evidence="1">
    <name type="scientific">marine metagenome</name>
    <dbReference type="NCBI Taxonomy" id="408172"/>
    <lineage>
        <taxon>unclassified sequences</taxon>
        <taxon>metagenomes</taxon>
        <taxon>ecological metagenomes</taxon>
    </lineage>
</organism>
<feature type="non-terminal residue" evidence="1">
    <location>
        <position position="1"/>
    </location>
</feature>
<dbReference type="EMBL" id="UINC01176418">
    <property type="protein sequence ID" value="SVD83533.1"/>
    <property type="molecule type" value="Genomic_DNA"/>
</dbReference>